<gene>
    <name evidence="2" type="ORF">LZC94_20325</name>
</gene>
<dbReference type="RefSeq" id="WP_394829166.1">
    <property type="nucleotide sequence ID" value="NZ_CP089984.1"/>
</dbReference>
<keyword evidence="3" id="KW-1185">Reference proteome</keyword>
<sequence length="456" mass="49155">MSQASGCGTNNSSFELKGDSGNRVDIDDPTPFDERLAIESFEPLRCYDPRHYDLTELAINTGSDYIDLRSQHWRNHPDGGDDVKIVADVAGSGGTACATASDRPACARAVAAVNATGGFVTAGSPIGFENAFVRTRGNDVAVFRTKEEVAALFGPIDVGVEAWLRAYMEGYTIACGERTVRVSSDGFEVIAKKVTGDCDPIVITRYLLRVARDGTVAVLADEIASRHYGYCIGRRPEGLEIAVPSDSTYSPVGRYFAEVAHLEAASVIAFRALERELTHHGAPRSLRRRAARAARDEMRHAAMTARIAKRYGATAPTTPVVASRKTRSLEAMAIENAVEGCVRETFGALVATYQAERAGDAVIAAAMRIIARDETRHAGLAWEVAAWLDEKLSPKARARVAHARAAAICEMLEDAHLPVAAELTARAGQPPPRESARMAAELARAMYRRPIAETIG</sequence>
<protein>
    <submittedName>
        <fullName evidence="2">Ferritin-like domain-containing protein</fullName>
    </submittedName>
</protein>
<evidence type="ECO:0000313" key="3">
    <source>
        <dbReference type="Proteomes" id="UP001370348"/>
    </source>
</evidence>
<dbReference type="SUPFAM" id="SSF47240">
    <property type="entry name" value="Ferritin-like"/>
    <property type="match status" value="1"/>
</dbReference>
<evidence type="ECO:0000256" key="1">
    <source>
        <dbReference type="SAM" id="MobiDB-lite"/>
    </source>
</evidence>
<proteinExistence type="predicted"/>
<feature type="compositionally biased region" description="Basic and acidic residues" evidence="1">
    <location>
        <begin position="16"/>
        <end position="29"/>
    </location>
</feature>
<feature type="region of interest" description="Disordered" evidence="1">
    <location>
        <begin position="1"/>
        <end position="29"/>
    </location>
</feature>
<dbReference type="InterPro" id="IPR009078">
    <property type="entry name" value="Ferritin-like_SF"/>
</dbReference>
<organism evidence="2 3">
    <name type="scientific">Pendulispora albinea</name>
    <dbReference type="NCBI Taxonomy" id="2741071"/>
    <lineage>
        <taxon>Bacteria</taxon>
        <taxon>Pseudomonadati</taxon>
        <taxon>Myxococcota</taxon>
        <taxon>Myxococcia</taxon>
        <taxon>Myxococcales</taxon>
        <taxon>Sorangiineae</taxon>
        <taxon>Pendulisporaceae</taxon>
        <taxon>Pendulispora</taxon>
    </lineage>
</organism>
<dbReference type="Gene3D" id="1.10.620.20">
    <property type="entry name" value="Ribonucleotide Reductase, subunit A"/>
    <property type="match status" value="1"/>
</dbReference>
<dbReference type="Proteomes" id="UP001370348">
    <property type="component" value="Chromosome"/>
</dbReference>
<feature type="compositionally biased region" description="Polar residues" evidence="1">
    <location>
        <begin position="1"/>
        <end position="14"/>
    </location>
</feature>
<dbReference type="InterPro" id="IPR012348">
    <property type="entry name" value="RNR-like"/>
</dbReference>
<name>A0ABZ2MAM1_9BACT</name>
<dbReference type="CDD" id="cd00657">
    <property type="entry name" value="Ferritin_like"/>
    <property type="match status" value="1"/>
</dbReference>
<dbReference type="EMBL" id="CP089984">
    <property type="protein sequence ID" value="WXB19559.1"/>
    <property type="molecule type" value="Genomic_DNA"/>
</dbReference>
<accession>A0ABZ2MAM1</accession>
<reference evidence="2 3" key="1">
    <citation type="submission" date="2021-12" db="EMBL/GenBank/DDBJ databases">
        <title>Discovery of the Pendulisporaceae a myxobacterial family with distinct sporulation behavior and unique specialized metabolism.</title>
        <authorList>
            <person name="Garcia R."/>
            <person name="Popoff A."/>
            <person name="Bader C.D."/>
            <person name="Loehr J."/>
            <person name="Walesch S."/>
            <person name="Walt C."/>
            <person name="Boldt J."/>
            <person name="Bunk B."/>
            <person name="Haeckl F.J.F.P.J."/>
            <person name="Gunesch A.P."/>
            <person name="Birkelbach J."/>
            <person name="Nuebel U."/>
            <person name="Pietschmann T."/>
            <person name="Bach T."/>
            <person name="Mueller R."/>
        </authorList>
    </citation>
    <scope>NUCLEOTIDE SEQUENCE [LARGE SCALE GENOMIC DNA]</scope>
    <source>
        <strain evidence="2 3">MSr11954</strain>
    </source>
</reference>
<evidence type="ECO:0000313" key="2">
    <source>
        <dbReference type="EMBL" id="WXB19559.1"/>
    </source>
</evidence>